<sequence>MSIDQQPQQQYHHQHEHFLRDAFGSPITDGACVLDQDKEVGYVRLASGPGMPGPDSMYWDGWFNVTKTRDEHPLRGKLLNGERVQLLGRSGQ</sequence>
<accession>A0A7W3PB56</accession>
<organism evidence="1 2">
    <name type="scientific">Nocardioides ginsengisegetis</name>
    <dbReference type="NCBI Taxonomy" id="661491"/>
    <lineage>
        <taxon>Bacteria</taxon>
        <taxon>Bacillati</taxon>
        <taxon>Actinomycetota</taxon>
        <taxon>Actinomycetes</taxon>
        <taxon>Propionibacteriales</taxon>
        <taxon>Nocardioidaceae</taxon>
        <taxon>Nocardioides</taxon>
    </lineage>
</organism>
<dbReference type="Proteomes" id="UP000580910">
    <property type="component" value="Unassembled WGS sequence"/>
</dbReference>
<proteinExistence type="predicted"/>
<name>A0A7W3PB56_9ACTN</name>
<dbReference type="RefSeq" id="WP_182540911.1">
    <property type="nucleotide sequence ID" value="NZ_JACGXA010000001.1"/>
</dbReference>
<evidence type="ECO:0000313" key="2">
    <source>
        <dbReference type="Proteomes" id="UP000580910"/>
    </source>
</evidence>
<dbReference type="AlphaFoldDB" id="A0A7W3PB56"/>
<gene>
    <name evidence="1" type="ORF">FB382_003400</name>
</gene>
<comment type="caution">
    <text evidence="1">The sequence shown here is derived from an EMBL/GenBank/DDBJ whole genome shotgun (WGS) entry which is preliminary data.</text>
</comment>
<protein>
    <submittedName>
        <fullName evidence="1">Uncharacterized protein</fullName>
    </submittedName>
</protein>
<evidence type="ECO:0000313" key="1">
    <source>
        <dbReference type="EMBL" id="MBA8805109.1"/>
    </source>
</evidence>
<dbReference type="EMBL" id="JACGXA010000001">
    <property type="protein sequence ID" value="MBA8805109.1"/>
    <property type="molecule type" value="Genomic_DNA"/>
</dbReference>
<reference evidence="1 2" key="1">
    <citation type="submission" date="2020-07" db="EMBL/GenBank/DDBJ databases">
        <title>Sequencing the genomes of 1000 actinobacteria strains.</title>
        <authorList>
            <person name="Klenk H.-P."/>
        </authorList>
    </citation>
    <scope>NUCLEOTIDE SEQUENCE [LARGE SCALE GENOMIC DNA]</scope>
    <source>
        <strain evidence="1 2">DSM 21349</strain>
    </source>
</reference>
<keyword evidence="2" id="KW-1185">Reference proteome</keyword>